<evidence type="ECO:0000256" key="1">
    <source>
        <dbReference type="ARBA" id="ARBA00004141"/>
    </source>
</evidence>
<accession>A0A0F9TSP6</accession>
<keyword evidence="2 5" id="KW-0812">Transmembrane</keyword>
<comment type="subcellular location">
    <subcellularLocation>
        <location evidence="1">Membrane</location>
        <topology evidence="1">Multi-pass membrane protein</topology>
    </subcellularLocation>
</comment>
<dbReference type="InterPro" id="IPR004710">
    <property type="entry name" value="Bilac:Na_transpt"/>
</dbReference>
<sequence>MNSTTGIILAISLIIIMFGMGLSLTVTDFKRIFIYPKAIIIGLCCQILILPLIGFTIATTLDLSPTIAIGIMLLSACPGGPTSNMLTFLAKGDLALSVSLTAVASILTIFTIPVIVQFAIEEFSNESQIISVDASTMIKQLLVIVLIPVSLGMWVKHRFEQFASRMEKSVKIISAIIFILVVLGITVSIRDVLMTYLNEAGLPAILLNVCTMTIGFTLAILFKLSKKQAISISIETGIQNATLAITLATIALNNTEFSIVPAIYGLLMYISATVIILTRKYLGSNN</sequence>
<dbReference type="PANTHER" id="PTHR10361:SF24">
    <property type="entry name" value="P3 PROTEIN"/>
    <property type="match status" value="1"/>
</dbReference>
<keyword evidence="4 5" id="KW-0472">Membrane</keyword>
<feature type="transmembrane region" description="Helical" evidence="5">
    <location>
        <begin position="258"/>
        <end position="277"/>
    </location>
</feature>
<feature type="transmembrane region" description="Helical" evidence="5">
    <location>
        <begin position="140"/>
        <end position="157"/>
    </location>
</feature>
<gene>
    <name evidence="6" type="ORF">LCGC14_0292770</name>
</gene>
<name>A0A0F9TSP6_9ZZZZ</name>
<feature type="transmembrane region" description="Helical" evidence="5">
    <location>
        <begin position="63"/>
        <end position="82"/>
    </location>
</feature>
<dbReference type="EMBL" id="LAZR01000176">
    <property type="protein sequence ID" value="KKN84070.1"/>
    <property type="molecule type" value="Genomic_DNA"/>
</dbReference>
<keyword evidence="3 5" id="KW-1133">Transmembrane helix</keyword>
<comment type="caution">
    <text evidence="6">The sequence shown here is derived from an EMBL/GenBank/DDBJ whole genome shotgun (WGS) entry which is preliminary data.</text>
</comment>
<feature type="transmembrane region" description="Helical" evidence="5">
    <location>
        <begin position="38"/>
        <end position="57"/>
    </location>
</feature>
<dbReference type="PANTHER" id="PTHR10361">
    <property type="entry name" value="SODIUM-BILE ACID COTRANSPORTER"/>
    <property type="match status" value="1"/>
</dbReference>
<dbReference type="InterPro" id="IPR038770">
    <property type="entry name" value="Na+/solute_symporter_sf"/>
</dbReference>
<feature type="transmembrane region" description="Helical" evidence="5">
    <location>
        <begin position="169"/>
        <end position="189"/>
    </location>
</feature>
<evidence type="ECO:0000256" key="3">
    <source>
        <dbReference type="ARBA" id="ARBA00022989"/>
    </source>
</evidence>
<dbReference type="InterPro" id="IPR002657">
    <property type="entry name" value="BilAc:Na_symport/Acr3"/>
</dbReference>
<evidence type="ECO:0000256" key="4">
    <source>
        <dbReference type="ARBA" id="ARBA00023136"/>
    </source>
</evidence>
<feature type="transmembrane region" description="Helical" evidence="5">
    <location>
        <begin position="6"/>
        <end position="26"/>
    </location>
</feature>
<proteinExistence type="predicted"/>
<evidence type="ECO:0000256" key="2">
    <source>
        <dbReference type="ARBA" id="ARBA00022692"/>
    </source>
</evidence>
<feature type="transmembrane region" description="Helical" evidence="5">
    <location>
        <begin position="229"/>
        <end position="252"/>
    </location>
</feature>
<reference evidence="6" key="1">
    <citation type="journal article" date="2015" name="Nature">
        <title>Complex archaea that bridge the gap between prokaryotes and eukaryotes.</title>
        <authorList>
            <person name="Spang A."/>
            <person name="Saw J.H."/>
            <person name="Jorgensen S.L."/>
            <person name="Zaremba-Niedzwiedzka K."/>
            <person name="Martijn J."/>
            <person name="Lind A.E."/>
            <person name="van Eijk R."/>
            <person name="Schleper C."/>
            <person name="Guy L."/>
            <person name="Ettema T.J."/>
        </authorList>
    </citation>
    <scope>NUCLEOTIDE SEQUENCE</scope>
</reference>
<evidence type="ECO:0000313" key="6">
    <source>
        <dbReference type="EMBL" id="KKN84070.1"/>
    </source>
</evidence>
<evidence type="ECO:0000256" key="5">
    <source>
        <dbReference type="SAM" id="Phobius"/>
    </source>
</evidence>
<dbReference type="GO" id="GO:0016020">
    <property type="term" value="C:membrane"/>
    <property type="evidence" value="ECO:0007669"/>
    <property type="project" value="UniProtKB-SubCell"/>
</dbReference>
<dbReference type="Pfam" id="PF01758">
    <property type="entry name" value="SBF"/>
    <property type="match status" value="1"/>
</dbReference>
<feature type="transmembrane region" description="Helical" evidence="5">
    <location>
        <begin position="94"/>
        <end position="120"/>
    </location>
</feature>
<feature type="transmembrane region" description="Helical" evidence="5">
    <location>
        <begin position="201"/>
        <end position="222"/>
    </location>
</feature>
<dbReference type="Gene3D" id="1.20.1530.20">
    <property type="match status" value="1"/>
</dbReference>
<protein>
    <recommendedName>
        <fullName evidence="7">Bile acid:sodium symporter</fullName>
    </recommendedName>
</protein>
<evidence type="ECO:0008006" key="7">
    <source>
        <dbReference type="Google" id="ProtNLM"/>
    </source>
</evidence>
<organism evidence="6">
    <name type="scientific">marine sediment metagenome</name>
    <dbReference type="NCBI Taxonomy" id="412755"/>
    <lineage>
        <taxon>unclassified sequences</taxon>
        <taxon>metagenomes</taxon>
        <taxon>ecological metagenomes</taxon>
    </lineage>
</organism>
<dbReference type="AlphaFoldDB" id="A0A0F9TSP6"/>